<dbReference type="EMBL" id="CAAHFG010000001">
    <property type="protein sequence ID" value="VGO12857.1"/>
    <property type="molecule type" value="Genomic_DNA"/>
</dbReference>
<feature type="region of interest" description="Disordered" evidence="1">
    <location>
        <begin position="141"/>
        <end position="171"/>
    </location>
</feature>
<feature type="signal peptide" evidence="2">
    <location>
        <begin position="1"/>
        <end position="24"/>
    </location>
</feature>
<dbReference type="RefSeq" id="WP_136078483.1">
    <property type="nucleotide sequence ID" value="NZ_CAAHFG010000001.1"/>
</dbReference>
<evidence type="ECO:0008006" key="5">
    <source>
        <dbReference type="Google" id="ProtNLM"/>
    </source>
</evidence>
<gene>
    <name evidence="3" type="ORF">PDESU_01411</name>
</gene>
<dbReference type="AlphaFoldDB" id="A0A6C2TZ12"/>
<keyword evidence="2" id="KW-0732">Signal</keyword>
<accession>A0A6C2TZ12</accession>
<sequence>MPQNLKQTLLLIIALATLAASSMAEDLRAYYEKQKAEFAPLFNAPALGTEVSFKMLSGQERKGILMKLAEDELSVMNETGTTVSIKRTALHESARAVFFAEDFAHVMALEKTQEYKQQLHIEGVAEEQANTHDGRISVIVKSDKSVDKDTEEDENENEKTGATTTTTTTTRSQTEVVNLRVTVANNTTHSDTYTLEWYFFGESVVKMNSRNGEKTDEEKAAGKVTIFDGGTRKVTVGARARNQETIASKAFVVEKVTVETERSNSDHSGDPRVTESGTESAGWLVLLKYGGTIMDKKASSRKFMEDEWMGQLRLP</sequence>
<feature type="chain" id="PRO_5025465680" description="Ig-like domain-containing protein" evidence="2">
    <location>
        <begin position="25"/>
        <end position="315"/>
    </location>
</feature>
<reference evidence="3 4" key="1">
    <citation type="submission" date="2019-04" db="EMBL/GenBank/DDBJ databases">
        <authorList>
            <person name="Van Vliet M D."/>
        </authorList>
    </citation>
    <scope>NUCLEOTIDE SEQUENCE [LARGE SCALE GENOMIC DNA]</scope>
    <source>
        <strain evidence="3 4">F1</strain>
    </source>
</reference>
<organism evidence="3 4">
    <name type="scientific">Pontiella desulfatans</name>
    <dbReference type="NCBI Taxonomy" id="2750659"/>
    <lineage>
        <taxon>Bacteria</taxon>
        <taxon>Pseudomonadati</taxon>
        <taxon>Kiritimatiellota</taxon>
        <taxon>Kiritimatiellia</taxon>
        <taxon>Kiritimatiellales</taxon>
        <taxon>Pontiellaceae</taxon>
        <taxon>Pontiella</taxon>
    </lineage>
</organism>
<evidence type="ECO:0000256" key="1">
    <source>
        <dbReference type="SAM" id="MobiDB-lite"/>
    </source>
</evidence>
<evidence type="ECO:0000256" key="2">
    <source>
        <dbReference type="SAM" id="SignalP"/>
    </source>
</evidence>
<dbReference type="Proteomes" id="UP000366872">
    <property type="component" value="Unassembled WGS sequence"/>
</dbReference>
<protein>
    <recommendedName>
        <fullName evidence="5">Ig-like domain-containing protein</fullName>
    </recommendedName>
</protein>
<evidence type="ECO:0000313" key="4">
    <source>
        <dbReference type="Proteomes" id="UP000366872"/>
    </source>
</evidence>
<evidence type="ECO:0000313" key="3">
    <source>
        <dbReference type="EMBL" id="VGO12857.1"/>
    </source>
</evidence>
<proteinExistence type="predicted"/>
<name>A0A6C2TZ12_PONDE</name>
<keyword evidence="4" id="KW-1185">Reference proteome</keyword>